<evidence type="ECO:0000313" key="3">
    <source>
        <dbReference type="EMBL" id="QWT48635.1"/>
    </source>
</evidence>
<proteinExistence type="predicted"/>
<feature type="signal peptide" evidence="2">
    <location>
        <begin position="1"/>
        <end position="20"/>
    </location>
</feature>
<reference evidence="3" key="1">
    <citation type="submission" date="2020-11" db="EMBL/GenBank/DDBJ databases">
        <title>Azospira inquinata sp. nov.</title>
        <authorList>
            <person name="Moe W.M."/>
            <person name="Mikes M.C."/>
        </authorList>
    </citation>
    <scope>NUCLEOTIDE SEQUENCE</scope>
    <source>
        <strain evidence="3">Azo-3</strain>
    </source>
</reference>
<dbReference type="EMBL" id="CP064782">
    <property type="protein sequence ID" value="QWT48635.1"/>
    <property type="molecule type" value="Genomic_DNA"/>
</dbReference>
<evidence type="ECO:0000256" key="2">
    <source>
        <dbReference type="SAM" id="SignalP"/>
    </source>
</evidence>
<keyword evidence="2" id="KW-0732">Signal</keyword>
<feature type="region of interest" description="Disordered" evidence="1">
    <location>
        <begin position="188"/>
        <end position="208"/>
    </location>
</feature>
<evidence type="ECO:0000313" key="4">
    <source>
        <dbReference type="Proteomes" id="UP000683428"/>
    </source>
</evidence>
<keyword evidence="4" id="KW-1185">Reference proteome</keyword>
<evidence type="ECO:0000256" key="1">
    <source>
        <dbReference type="SAM" id="MobiDB-lite"/>
    </source>
</evidence>
<name>A0A975SMJ8_9RHOO</name>
<protein>
    <submittedName>
        <fullName evidence="3">Uncharacterized protein</fullName>
    </submittedName>
</protein>
<dbReference type="KEGG" id="aiq:Azoinq_12395"/>
<dbReference type="RefSeq" id="WP_216128627.1">
    <property type="nucleotide sequence ID" value="NZ_CP064782.1"/>
</dbReference>
<dbReference type="Proteomes" id="UP000683428">
    <property type="component" value="Chromosome"/>
</dbReference>
<gene>
    <name evidence="3" type="ORF">Azoinq_12395</name>
</gene>
<accession>A0A975SMJ8</accession>
<organism evidence="3 4">
    <name type="scientific">Azospira inquinata</name>
    <dbReference type="NCBI Taxonomy" id="2785627"/>
    <lineage>
        <taxon>Bacteria</taxon>
        <taxon>Pseudomonadati</taxon>
        <taxon>Pseudomonadota</taxon>
        <taxon>Betaproteobacteria</taxon>
        <taxon>Rhodocyclales</taxon>
        <taxon>Rhodocyclaceae</taxon>
        <taxon>Azospira</taxon>
    </lineage>
</organism>
<sequence>MWRRLRIAVLLFILASVALSAWQQKRHATAWNSTLQVAVIPIAGDDSPVTRHYLARLTREDFQPMADYLNEEAQRYGIPELLPVALSLAPEVRELPPAQPREGSVLNAISWSLQLRYWAWRHTPALSPKPRIRLYLIYHDPALNPAVPHSAGLEKGLLGVVHLFASDRQKGENQVVATHELLHTLGATDKYEPGNNQPRFPEGYADPQQQPLLPQYRAELMAGRIPLSANRAEIPPSLARTLIGPATAREIGWR</sequence>
<feature type="chain" id="PRO_5037515622" evidence="2">
    <location>
        <begin position="21"/>
        <end position="254"/>
    </location>
</feature>
<dbReference type="AlphaFoldDB" id="A0A975SMJ8"/>